<comment type="caution">
    <text evidence="2">The sequence shown here is derived from an EMBL/GenBank/DDBJ whole genome shotgun (WGS) entry which is preliminary data.</text>
</comment>
<organism evidence="2 3">
    <name type="scientific">Stemphylium lycopersici</name>
    <name type="common">Tomato gray leaf spot disease fungus</name>
    <name type="synonym">Thyrospora lycopersici</name>
    <dbReference type="NCBI Taxonomy" id="183478"/>
    <lineage>
        <taxon>Eukaryota</taxon>
        <taxon>Fungi</taxon>
        <taxon>Dikarya</taxon>
        <taxon>Ascomycota</taxon>
        <taxon>Pezizomycotina</taxon>
        <taxon>Dothideomycetes</taxon>
        <taxon>Pleosporomycetidae</taxon>
        <taxon>Pleosporales</taxon>
        <taxon>Pleosporineae</taxon>
        <taxon>Pleosporaceae</taxon>
        <taxon>Stemphylium</taxon>
    </lineage>
</organism>
<feature type="compositionally biased region" description="Pro residues" evidence="1">
    <location>
        <begin position="427"/>
        <end position="439"/>
    </location>
</feature>
<dbReference type="PANTHER" id="PTHR28122:SF1">
    <property type="entry name" value="E3 UBIQUITIN-PROTEIN LIGASE SUBSTRATE RECEPTOR MMS22"/>
    <property type="match status" value="1"/>
</dbReference>
<proteinExistence type="predicted"/>
<dbReference type="PANTHER" id="PTHR28122">
    <property type="entry name" value="E3 UBIQUITIN-PROTEIN LIGASE SUBSTRATE RECEPTOR MMS22"/>
    <property type="match status" value="1"/>
</dbReference>
<feature type="region of interest" description="Disordered" evidence="1">
    <location>
        <begin position="654"/>
        <end position="889"/>
    </location>
</feature>
<feature type="compositionally biased region" description="Low complexity" evidence="1">
    <location>
        <begin position="373"/>
        <end position="384"/>
    </location>
</feature>
<feature type="compositionally biased region" description="Polar residues" evidence="1">
    <location>
        <begin position="399"/>
        <end position="414"/>
    </location>
</feature>
<feature type="compositionally biased region" description="Basic residues" evidence="1">
    <location>
        <begin position="703"/>
        <end position="716"/>
    </location>
</feature>
<sequence>MASTYSQQATPPASSNGTTCRRVQMSKWRQKGFVQDSDEEEEESQLESQGSRPNAGLSRRVERVEDGVERVGQNGEAKEETQSAEEGRGERHDAAENMEGIQILGETITTPTKPSRPSRPTPSPFTPKSTYAPRPSPSESPDPLQSSPTPKPQRIVQPSSFQQRPEPPTLPPSSIVSIPQLDDELAIPSQAAGGPNIAPENAITGNAGDPTRASNILNQFGIGPLSDNSDDDDLSDPPTDMESPPTAFVMPHRRTAVQVLIPSSTALQRELAIADERARRDFRQRKPIQLHPYALEGERYRREVQSRGLKPVRRERSRSPQGHRRQQNDETQEQDFNPDENPMSSPTDVEIPVSTPTVARPRKDVQETDPLRRPASASARRPPSTQLRHPHAAKRRKFNVSSTQAVAPPTSISKNPDMRRDIWSIPPNSPPYSSSPPRPGNASTRRPAMLRATTPAPNLPTPSTSSVIQDDMRPLMDSDSDPAPRSVQRSGGALRRPARVVLTESSSSATDSASEAEQSDNELKHVGKRIKGVLPASWLRFDRQTQERRKAQQRERERARANAALSPEPTAPVRGVAQRVMKPHGRLRQSPMSNTPSRDLVVISDESDDELRAPVSRPVQNVHDSVADVSALAAIFDNRYAEDDNLSDMEHDRLHLPTLGGTGPTRKRQSKLTDAFSKAKKVRSSNALVRTSGHGKESSGGRSGKKKKNGYSKKAGRATPPAMSVIDVDLSPSGRNGKVPQFLRVARRQALSRPDLARQSPRTKQIRLHNAEDTGEANVTLQQWQQGTIKPKPNISSRRRKPRPHLADRAENQQHTEWQSMADAGSAKASDRQSEAGTEATRSRQRQNISTGLHIFQRSSVRKATARRQEKSAQQPSIDRGRPRWKGPLPYRTAQLEGDENDFGRDHRKIAFEKGLLRVDQQFGNQLPNEHHIINPQIARYLADDTVELPPLPSATDVGERPVDVPSEPAPTVKRRLKRKVQAQRIDVDAREFRQPSEPTIQEILGTTDVAEVQEPDSEQGLPVLQGLAPYGTRYPITFDVYSLASETYFHSSTLVGSDAFSRALNIGKPEGRDLDDSAGYSTITHGSTSVRCGPWSDETFSILHDVVRNVSVPTALQASTFDTSTALYDTQMHLSRLARSFITYVSDHLSFLDPIDRRDFVVKVVRLCQTLHDGTLAAQDATNGSGAGSHVRTMAYLLVLSLQLHHIAQHPTVDPGSRIETMTLAKNVSKTIVTHLVRQGIPVLSNFLEQNKRHSVREKGVQDSEVIVESTVICMHVLEKMNMPAWGFWELVSQELSPMVTSATHLSSFETTWASLFTFLPFSEIDASGMPLRSRRETFQDDNWACIRDILRRMFELYPATYRKQSTSLNDYVRANLTRCHRLMTHWHWRRPELMLNAALDFFGKSGLKGLRREESKGSVSFLNDLATDQALTVEPNEYSFHVILKCLALGLHGMRDTYPEKKIRSFVFRSLPNHGRAYPKDQPLDQESLTALRNHHDLLSTLYWGAPPACRPKLDHIRDLVSHESSHREACRLNVRAWANLATFQLSTEEPYTSAKPFALWHKDIMHQTLRQYKLAKTEAEDYLKSGVLDGTTDISAVMVRQAMERNQEQVIATLRDCIAGMSKVIRHARDQSSLRTFLVDSEMMHLLELPHLEDRRLINVIHDTLKVLQDYAKSQKAQSKKEESQQISEESQDYGDFPDMDDLEDMDIDVPTKPTQQSGLDFIQTPLWHLLSNAFGAESAPDDILLKDCVDTWVRVAEGQVASGERSWSYYLDSFSQVSWKQLRQTEQTRKFGPYFMAALIDCGSTVYEEHRNDFLQALMVCLVERESMLRFQHQLLHAILRADDRHPLMQNLPFFRDLETGAWDINADTLRTRRLALISSMLSNMRSDMHTTALTSPTLTAETKRFYASVLKDFMTSMKYNYQRLSQGTTVTGTYVEFVQKVVQFLKQYTSDINPVLPFFTDSVAFPLPAADPTYVVARLCGYAPKLGDPGTAKQLAVFVQTVAQQAAADTQQTYLVNQLTTALCTNEAPTADRLALRSVLLQAIFPAYIEEMLASPTAFLIARPVLAALPAILKTMVFDLRVACPDSLAAVVGGLVAVAHAFIRGTEGLVSEAESGNVPTHAHVLAALAYMQSAMEAMVPPLEYICSRTIDGAATPPPFVTYADEFVGYISALLDHTTHDSVPRYSGDAHAPPHDTSHANLLSFSRRGLAEGLKTNWSESAGRMWFGSGHARREVLLDVGGVEEEKERLGDAVRGFRRVLGDVYGVEEYRDVRGCNMGYNVVV</sequence>
<reference evidence="3" key="1">
    <citation type="submission" date="2018-05" db="EMBL/GenBank/DDBJ databases">
        <title>Draft genome sequence of Stemphylium lycopersici strain CIDEFI 213.</title>
        <authorList>
            <person name="Medina R."/>
            <person name="Franco M.E.E."/>
            <person name="Lucentini C.G."/>
            <person name="Saparrat M.C.N."/>
            <person name="Balatti P.A."/>
        </authorList>
    </citation>
    <scope>NUCLEOTIDE SEQUENCE [LARGE SCALE GENOMIC DNA]</scope>
    <source>
        <strain evidence="3">CIDEFI 213</strain>
    </source>
</reference>
<gene>
    <name evidence="2" type="ORF">DDE83_000272</name>
</gene>
<dbReference type="GO" id="GO:0005634">
    <property type="term" value="C:nucleus"/>
    <property type="evidence" value="ECO:0007669"/>
    <property type="project" value="InterPro"/>
</dbReference>
<feature type="compositionally biased region" description="Acidic residues" evidence="1">
    <location>
        <begin position="36"/>
        <end position="45"/>
    </location>
</feature>
<protein>
    <submittedName>
        <fullName evidence="2">Methyl methanesulfonate-sensitivity protein 22</fullName>
    </submittedName>
</protein>
<name>A0A364NGJ0_STELY</name>
<dbReference type="GO" id="GO:0031297">
    <property type="term" value="P:replication fork processing"/>
    <property type="evidence" value="ECO:0007669"/>
    <property type="project" value="InterPro"/>
</dbReference>
<dbReference type="GO" id="GO:0035361">
    <property type="term" value="C:Cul8-RING ubiquitin ligase complex"/>
    <property type="evidence" value="ECO:0007669"/>
    <property type="project" value="TreeGrafter"/>
</dbReference>
<feature type="compositionally biased region" description="Basic and acidic residues" evidence="1">
    <location>
        <begin position="805"/>
        <end position="814"/>
    </location>
</feature>
<feature type="region of interest" description="Disordered" evidence="1">
    <location>
        <begin position="953"/>
        <end position="972"/>
    </location>
</feature>
<feature type="compositionally biased region" description="Basic and acidic residues" evidence="1">
    <location>
        <begin position="541"/>
        <end position="560"/>
    </location>
</feature>
<feature type="region of interest" description="Disordered" evidence="1">
    <location>
        <begin position="1"/>
        <end position="251"/>
    </location>
</feature>
<feature type="compositionally biased region" description="Basic and acidic residues" evidence="1">
    <location>
        <begin position="59"/>
        <end position="69"/>
    </location>
</feature>
<feature type="compositionally biased region" description="Polar residues" evidence="1">
    <location>
        <begin position="777"/>
        <end position="788"/>
    </location>
</feature>
<dbReference type="GO" id="GO:0000724">
    <property type="term" value="P:double-strand break repair via homologous recombination"/>
    <property type="evidence" value="ECO:0007669"/>
    <property type="project" value="TreeGrafter"/>
</dbReference>
<evidence type="ECO:0000313" key="3">
    <source>
        <dbReference type="Proteomes" id="UP000249619"/>
    </source>
</evidence>
<dbReference type="Proteomes" id="UP000249619">
    <property type="component" value="Unassembled WGS sequence"/>
</dbReference>
<accession>A0A364NGJ0</accession>
<feature type="compositionally biased region" description="Basic residues" evidence="1">
    <location>
        <begin position="388"/>
        <end position="398"/>
    </location>
</feature>
<dbReference type="EMBL" id="QGDH01000003">
    <property type="protein sequence ID" value="RAR16399.1"/>
    <property type="molecule type" value="Genomic_DNA"/>
</dbReference>
<feature type="compositionally biased region" description="Low complexity" evidence="1">
    <location>
        <begin position="503"/>
        <end position="516"/>
    </location>
</feature>
<keyword evidence="3" id="KW-1185">Reference proteome</keyword>
<dbReference type="InterPro" id="IPR019021">
    <property type="entry name" value="Mms22"/>
</dbReference>
<feature type="compositionally biased region" description="Acidic residues" evidence="1">
    <location>
        <begin position="1693"/>
        <end position="1702"/>
    </location>
</feature>
<feature type="compositionally biased region" description="Basic and acidic residues" evidence="1">
    <location>
        <begin position="76"/>
        <end position="95"/>
    </location>
</feature>
<feature type="region of interest" description="Disordered" evidence="1">
    <location>
        <begin position="276"/>
        <end position="528"/>
    </location>
</feature>
<evidence type="ECO:0000313" key="2">
    <source>
        <dbReference type="EMBL" id="RAR16399.1"/>
    </source>
</evidence>
<dbReference type="Pfam" id="PF09462">
    <property type="entry name" value="Mus7"/>
    <property type="match status" value="1"/>
</dbReference>
<dbReference type="STRING" id="183478.A0A364NGJ0"/>
<feature type="region of interest" description="Disordered" evidence="1">
    <location>
        <begin position="1679"/>
        <end position="1702"/>
    </location>
</feature>
<feature type="region of interest" description="Disordered" evidence="1">
    <location>
        <begin position="541"/>
        <end position="576"/>
    </location>
</feature>
<feature type="compositionally biased region" description="Basic and acidic residues" evidence="1">
    <location>
        <begin position="296"/>
        <end position="305"/>
    </location>
</feature>
<feature type="compositionally biased region" description="Basic and acidic residues" evidence="1">
    <location>
        <begin position="361"/>
        <end position="372"/>
    </location>
</feature>
<feature type="compositionally biased region" description="Polar residues" evidence="1">
    <location>
        <begin position="1"/>
        <end position="21"/>
    </location>
</feature>
<evidence type="ECO:0000256" key="1">
    <source>
        <dbReference type="SAM" id="MobiDB-lite"/>
    </source>
</evidence>